<evidence type="ECO:0000256" key="2">
    <source>
        <dbReference type="ARBA" id="ARBA00023002"/>
    </source>
</evidence>
<dbReference type="Gene3D" id="3.40.50.720">
    <property type="entry name" value="NAD(P)-binding Rossmann-like Domain"/>
    <property type="match status" value="2"/>
</dbReference>
<dbReference type="GO" id="GO:0016491">
    <property type="term" value="F:oxidoreductase activity"/>
    <property type="evidence" value="ECO:0007669"/>
    <property type="project" value="UniProtKB-KW"/>
</dbReference>
<reference evidence="5" key="1">
    <citation type="submission" date="2016-10" db="EMBL/GenBank/DDBJ databases">
        <authorList>
            <person name="Varghese N."/>
            <person name="Submissions S."/>
        </authorList>
    </citation>
    <scope>NUCLEOTIDE SEQUENCE [LARGE SCALE GENOMIC DNA]</scope>
    <source>
        <strain evidence="5">DSM 17875</strain>
    </source>
</reference>
<dbReference type="InterPro" id="IPR036291">
    <property type="entry name" value="NAD(P)-bd_dom_sf"/>
</dbReference>
<dbReference type="InterPro" id="IPR057313">
    <property type="entry name" value="Maqu_2507-like"/>
</dbReference>
<dbReference type="SMART" id="SM00822">
    <property type="entry name" value="PKS_KR"/>
    <property type="match status" value="1"/>
</dbReference>
<dbReference type="GO" id="GO:0016020">
    <property type="term" value="C:membrane"/>
    <property type="evidence" value="ECO:0007669"/>
    <property type="project" value="TreeGrafter"/>
</dbReference>
<dbReference type="Proteomes" id="UP000243232">
    <property type="component" value="Chromosome I"/>
</dbReference>
<evidence type="ECO:0000256" key="1">
    <source>
        <dbReference type="ARBA" id="ARBA00006484"/>
    </source>
</evidence>
<feature type="domain" description="Ketoreductase" evidence="3">
    <location>
        <begin position="396"/>
        <end position="572"/>
    </location>
</feature>
<dbReference type="STRING" id="364197.SAMN05216296_1557"/>
<dbReference type="InterPro" id="IPR013120">
    <property type="entry name" value="FAR_NAD-bd"/>
</dbReference>
<dbReference type="InterPro" id="IPR020904">
    <property type="entry name" value="Sc_DH/Rdtase_CS"/>
</dbReference>
<dbReference type="NCBIfam" id="NF005539">
    <property type="entry name" value="PRK07201.1"/>
    <property type="match status" value="1"/>
</dbReference>
<dbReference type="RefSeq" id="WP_090193938.1">
    <property type="nucleotide sequence ID" value="NZ_LT629785.1"/>
</dbReference>
<dbReference type="PRINTS" id="PR00081">
    <property type="entry name" value="GDHRDH"/>
</dbReference>
<proteinExistence type="inferred from homology"/>
<protein>
    <submittedName>
        <fullName evidence="4">Thioester reductase domain-containing protein</fullName>
    </submittedName>
</protein>
<keyword evidence="5" id="KW-1185">Reference proteome</keyword>
<evidence type="ECO:0000313" key="4">
    <source>
        <dbReference type="EMBL" id="SDU06243.1"/>
    </source>
</evidence>
<dbReference type="OrthoDB" id="4690547at2"/>
<dbReference type="InterPro" id="IPR002347">
    <property type="entry name" value="SDR_fam"/>
</dbReference>
<name>A0A1H2FG56_9PSED</name>
<comment type="similarity">
    <text evidence="1">Belongs to the short-chain dehydrogenases/reductases (SDR) family.</text>
</comment>
<gene>
    <name evidence="4" type="ORF">SAMN05216296_1557</name>
</gene>
<organism evidence="4 5">
    <name type="scientific">Pseudomonas pohangensis</name>
    <dbReference type="NCBI Taxonomy" id="364197"/>
    <lineage>
        <taxon>Bacteria</taxon>
        <taxon>Pseudomonadati</taxon>
        <taxon>Pseudomonadota</taxon>
        <taxon>Gammaproteobacteria</taxon>
        <taxon>Pseudomonadales</taxon>
        <taxon>Pseudomonadaceae</taxon>
        <taxon>Pseudomonas</taxon>
    </lineage>
</organism>
<dbReference type="PROSITE" id="PS00061">
    <property type="entry name" value="ADH_SHORT"/>
    <property type="match status" value="1"/>
</dbReference>
<dbReference type="PANTHER" id="PTHR44196">
    <property type="entry name" value="DEHYDROGENASE/REDUCTASE SDR FAMILY MEMBER 7B"/>
    <property type="match status" value="1"/>
</dbReference>
<dbReference type="CDD" id="cd05233">
    <property type="entry name" value="SDR_c"/>
    <property type="match status" value="1"/>
</dbReference>
<dbReference type="Pfam" id="PF00106">
    <property type="entry name" value="adh_short"/>
    <property type="match status" value="1"/>
</dbReference>
<dbReference type="AlphaFoldDB" id="A0A1H2FG56"/>
<sequence length="688" mass="75424">MNYFVTGGTGFIGRFLVPKLLDRGGKVFMLVRPSSLGKIDELRALWGVSEEQLIAVGGDLLKPRLGVSKKDMDALTGKVNHFFHLAAIYDMSADADSQIKANVQGTRHAVACAKAMKAGCFHHVSSIAAAGLYEGTFSEDMFDEAEGLDHPYFRTKHDSEKIVRNEKDIAWRVYRPGMVVGDSQTGEMDKIDGPYYFFNSIRQISKTVPSWIPAIMVKGGELNIVPVDFVVNSLDYLAHLPKHDHETFHLTEPEGTSVGELIQLLLKTAHGPSTLVWDNGVINNLSKRIPINQLVKMSSENALTKRLMKQLGIPADVLKFVSYPTHFDSDKTAILLAKGGISCPAPEDYFDVIWAYWEQHLASGKNGRAGLNLDNTVKKMLGRSNSQRLRKAVEGKVVVVTGATSGIGLDCATKLSHAGATVILAARTPEKLDEEVKKLRKEGGDVYAYPCDISDMADCDKFVATVLKNHDHVDVLINNAGRSIRRSVKYSFDRFHDYERTMQLNYFGALRLIMGFSPKMLERKTGQIVNISSIGVLASPPRFSAYVASKAALDAFSVCAASEFADSNVRFTTINMPLVRTPMIAPTKMYDAFPTLSPDQAANLVMNSIVDKPKRVATGMGLAGALGQAVAPKVTEFFLNQAYHLFPDSAAARGLTPEEAAAEKAEAPSSALAIARRLFSQTLRGYHW</sequence>
<dbReference type="Pfam" id="PF07993">
    <property type="entry name" value="NAD_binding_4"/>
    <property type="match status" value="1"/>
</dbReference>
<dbReference type="EMBL" id="LT629785">
    <property type="protein sequence ID" value="SDU06243.1"/>
    <property type="molecule type" value="Genomic_DNA"/>
</dbReference>
<dbReference type="PRINTS" id="PR00080">
    <property type="entry name" value="SDRFAMILY"/>
</dbReference>
<evidence type="ECO:0000259" key="3">
    <source>
        <dbReference type="SMART" id="SM00822"/>
    </source>
</evidence>
<evidence type="ECO:0000313" key="5">
    <source>
        <dbReference type="Proteomes" id="UP000243232"/>
    </source>
</evidence>
<dbReference type="CDD" id="cd05263">
    <property type="entry name" value="MupV_like_SDR_e"/>
    <property type="match status" value="1"/>
</dbReference>
<dbReference type="PANTHER" id="PTHR44196:SF1">
    <property type="entry name" value="DEHYDROGENASE_REDUCTASE SDR FAMILY MEMBER 7B"/>
    <property type="match status" value="1"/>
</dbReference>
<dbReference type="SUPFAM" id="SSF51735">
    <property type="entry name" value="NAD(P)-binding Rossmann-fold domains"/>
    <property type="match status" value="2"/>
</dbReference>
<accession>A0A1H2FG56</accession>
<keyword evidence="2" id="KW-0560">Oxidoreductase</keyword>
<dbReference type="InterPro" id="IPR057326">
    <property type="entry name" value="KR_dom"/>
</dbReference>